<feature type="compositionally biased region" description="Basic and acidic residues" evidence="1">
    <location>
        <begin position="21"/>
        <end position="43"/>
    </location>
</feature>
<evidence type="ECO:0000259" key="2">
    <source>
        <dbReference type="Pfam" id="PF25273"/>
    </source>
</evidence>
<evidence type="ECO:0000313" key="4">
    <source>
        <dbReference type="Proteomes" id="UP001219518"/>
    </source>
</evidence>
<comment type="caution">
    <text evidence="3">The sequence shown here is derived from an EMBL/GenBank/DDBJ whole genome shotgun (WGS) entry which is preliminary data.</text>
</comment>
<feature type="domain" description="DUF7869" evidence="2">
    <location>
        <begin position="614"/>
        <end position="755"/>
    </location>
</feature>
<keyword evidence="4" id="KW-1185">Reference proteome</keyword>
<dbReference type="AlphaFoldDB" id="A0AAE1HAC0"/>
<feature type="compositionally biased region" description="Acidic residues" evidence="1">
    <location>
        <begin position="896"/>
        <end position="905"/>
    </location>
</feature>
<dbReference type="Proteomes" id="UP001219518">
    <property type="component" value="Unassembled WGS sequence"/>
</dbReference>
<dbReference type="PANTHER" id="PTHR10773">
    <property type="entry name" value="DNA-DIRECTED RNA POLYMERASES I, II, AND III SUBUNIT RPABC2"/>
    <property type="match status" value="1"/>
</dbReference>
<feature type="compositionally biased region" description="Polar residues" evidence="1">
    <location>
        <begin position="156"/>
        <end position="168"/>
    </location>
</feature>
<accession>A0AAE1HAC0</accession>
<feature type="compositionally biased region" description="Acidic residues" evidence="1">
    <location>
        <begin position="865"/>
        <end position="875"/>
    </location>
</feature>
<protein>
    <recommendedName>
        <fullName evidence="2">DUF7869 domain-containing protein</fullName>
    </recommendedName>
</protein>
<evidence type="ECO:0000256" key="1">
    <source>
        <dbReference type="SAM" id="MobiDB-lite"/>
    </source>
</evidence>
<feature type="region of interest" description="Disordered" evidence="1">
    <location>
        <begin position="1"/>
        <end position="89"/>
    </location>
</feature>
<reference evidence="3" key="2">
    <citation type="journal article" date="2023" name="BMC Genomics">
        <title>Pest status, molecular evolution, and epigenetic factors derived from the genome assembly of Frankliniella fusca, a thysanopteran phytovirus vector.</title>
        <authorList>
            <person name="Catto M.A."/>
            <person name="Labadie P.E."/>
            <person name="Jacobson A.L."/>
            <person name="Kennedy G.G."/>
            <person name="Srinivasan R."/>
            <person name="Hunt B.G."/>
        </authorList>
    </citation>
    <scope>NUCLEOTIDE SEQUENCE</scope>
    <source>
        <strain evidence="3">PL_HMW_Pooled</strain>
    </source>
</reference>
<dbReference type="EMBL" id="JAHWGI010000775">
    <property type="protein sequence ID" value="KAK3917747.1"/>
    <property type="molecule type" value="Genomic_DNA"/>
</dbReference>
<sequence length="905" mass="103705">MDKVSSKTFDSVPLESPCPSIHEESFQKFRENIDGLDQRRPEQPRTPITPATPDSDGDYHRDKKSPIARRQLFADGLRSPPSAASKPCSGAISFKSPASNNSALKLISEYSFTDESDIEDNDSQIIVIHSTPITSLPKGGKSIYQEPVHDTRNDKSSTSLDPPQQLNGDSIFENPPTMIETSDGKLIPIVLNTSSIELDQETNIPTDQVFETPNDNDILNNIMQTEVLEGHQLLTDELEGRVIPTQTILETLNETVIFNEQTTEVDVEATPKRKSRERTISSSPVRKRKRDENLWKRNVNKTLKNSGQPYIAAKGKEYDGAKMREPCSCSMDCVHRITQEQRQEVHEKFWKLGDHERQWDFIRSNSKCSATKSANDEENKRKVSRSYSFTVGGDKIKVCKRMFMCTLGIWDSWIATAYNKINPEKGFTISPDKRGRHVRKPTQVTPEKIESVKQHVNLFPKVPSHYCRKRTKREYLVRGLSVSKMAFLYSKWAAENNLSKSAIATRRQYRDILNSNFNIGFFKPKKDQCSLCSLMRNKSNNRQVREAKKDLWVAHVKNKTKSRALKEKDKNEAIKDKSIAVCSFDLQKQLTCPKSEDSAMYYRSKLNVYNFTVFDHVGRNGTCFLWHEGIGKKGSSEISSSLLQVIRDLVKHGHNDIRFYSDNCVGQNKNRFLFAMYLHLCVKYSIKITHRYLEPGHTQMAADSIHGNIERSTERQDIFDFDGWVEAIEQAKTSLPKYKVKLLSQKSIFCYKDLVKLQNWEYDLKRQPILWKKVREIFINGQEGTIVRVKYDFDSDYVSMSPNKQGRPVNLKTFVPPLAYQGNIELSANTVKDLTYLCDNLHVPLGKQTFLRNVLAGVNPVEEEEVTDLEYESTEEICQSDAEDKRNDTEENTNSAEEDQDLEEV</sequence>
<dbReference type="Pfam" id="PF25273">
    <property type="entry name" value="DUF7869"/>
    <property type="match status" value="1"/>
</dbReference>
<name>A0AAE1HAC0_9NEOP</name>
<dbReference type="PANTHER" id="PTHR10773:SF19">
    <property type="match status" value="1"/>
</dbReference>
<organism evidence="3 4">
    <name type="scientific">Frankliniella fusca</name>
    <dbReference type="NCBI Taxonomy" id="407009"/>
    <lineage>
        <taxon>Eukaryota</taxon>
        <taxon>Metazoa</taxon>
        <taxon>Ecdysozoa</taxon>
        <taxon>Arthropoda</taxon>
        <taxon>Hexapoda</taxon>
        <taxon>Insecta</taxon>
        <taxon>Pterygota</taxon>
        <taxon>Neoptera</taxon>
        <taxon>Paraneoptera</taxon>
        <taxon>Thysanoptera</taxon>
        <taxon>Terebrantia</taxon>
        <taxon>Thripoidea</taxon>
        <taxon>Thripidae</taxon>
        <taxon>Frankliniella</taxon>
    </lineage>
</organism>
<dbReference type="InterPro" id="IPR057191">
    <property type="entry name" value="DUF7869"/>
</dbReference>
<reference evidence="3" key="1">
    <citation type="submission" date="2021-07" db="EMBL/GenBank/DDBJ databases">
        <authorList>
            <person name="Catto M.A."/>
            <person name="Jacobson A."/>
            <person name="Kennedy G."/>
            <person name="Labadie P."/>
            <person name="Hunt B.G."/>
            <person name="Srinivasan R."/>
        </authorList>
    </citation>
    <scope>NUCLEOTIDE SEQUENCE</scope>
    <source>
        <strain evidence="3">PL_HMW_Pooled</strain>
        <tissue evidence="3">Head</tissue>
    </source>
</reference>
<feature type="region of interest" description="Disordered" evidence="1">
    <location>
        <begin position="865"/>
        <end position="905"/>
    </location>
</feature>
<gene>
    <name evidence="3" type="ORF">KUF71_007222</name>
</gene>
<feature type="region of interest" description="Disordered" evidence="1">
    <location>
        <begin position="269"/>
        <end position="288"/>
    </location>
</feature>
<proteinExistence type="predicted"/>
<evidence type="ECO:0000313" key="3">
    <source>
        <dbReference type="EMBL" id="KAK3917747.1"/>
    </source>
</evidence>
<feature type="region of interest" description="Disordered" evidence="1">
    <location>
        <begin position="136"/>
        <end position="171"/>
    </location>
</feature>